<dbReference type="SUPFAM" id="SSF81606">
    <property type="entry name" value="PP2C-like"/>
    <property type="match status" value="1"/>
</dbReference>
<dbReference type="SUPFAM" id="SSF56112">
    <property type="entry name" value="Protein kinase-like (PK-like)"/>
    <property type="match status" value="1"/>
</dbReference>
<feature type="domain" description="Protein kinase" evidence="7">
    <location>
        <begin position="283"/>
        <end position="532"/>
    </location>
</feature>
<dbReference type="AlphaFoldDB" id="A0A845U8G4"/>
<dbReference type="Gene3D" id="3.30.200.20">
    <property type="entry name" value="Phosphorylase Kinase, domain 1"/>
    <property type="match status" value="1"/>
</dbReference>
<proteinExistence type="predicted"/>
<evidence type="ECO:0000259" key="8">
    <source>
        <dbReference type="PROSITE" id="PS51746"/>
    </source>
</evidence>
<organism evidence="9">
    <name type="scientific">Acidithiobacillus ferrianus</name>
    <dbReference type="NCBI Taxonomy" id="2678518"/>
    <lineage>
        <taxon>Bacteria</taxon>
        <taxon>Pseudomonadati</taxon>
        <taxon>Pseudomonadota</taxon>
        <taxon>Acidithiobacillia</taxon>
        <taxon>Acidithiobacillales</taxon>
        <taxon>Acidithiobacillaceae</taxon>
        <taxon>Acidithiobacillus</taxon>
    </lineage>
</organism>
<dbReference type="Pfam" id="PF13672">
    <property type="entry name" value="PP2C_2"/>
    <property type="match status" value="1"/>
</dbReference>
<dbReference type="SMART" id="SM00220">
    <property type="entry name" value="S_TKc"/>
    <property type="match status" value="1"/>
</dbReference>
<sequence length="572" mass="64100">MENDINHFSDEFEVILEGSVPAYRVSLWSHVGLKSTINEDYVAFLSSEEAQRASRGNTLIVADGVGGGKGGRVAAEVLVRQLLSGYYETPKSLPVEAALGRSLASVNEWLHYYGRNISDLENMSAVFCAVIIRGWECYVVFSGDVRCYHIRGNSIEKITTDHLINTGTGRFIARAAGLDVTLNAEIVRLNIDDDDKLVIMSDGCYRYVTPETIKLLTTELEEGRSVAEKMGSLAQRNGSKDDISVALIDFQNLPKKTLTYFESASRTLPMGRVPTVGIVVDGYLIDRKLYEGHFSVLFLARDSGSDSSSYVVLKFPKLRALEDENLRRSFAREDWVLSAVSSPWLSKSANDERPKSQLYLVTPFYHGKTLKESLSSADISFSAGLDIARKMAKGLYELHRLRIIHRDIKLDNVILLEDGGLKIIDYGFAYVAGLLDPAPEEPPGTPLYMAPELVKGVPGDSRSDVYAFGVTLYMIFSRGKTPTGIYGYRKLRTINPNYPVWLDRIIEKMIRADPAERYSDTLEVLYDLDKYTELAEWPVDSETRVHIRVKEVVLLRWLVVALVFVLLVMQSK</sequence>
<dbReference type="InterPro" id="IPR008271">
    <property type="entry name" value="Ser/Thr_kinase_AS"/>
</dbReference>
<reference evidence="9" key="1">
    <citation type="submission" date="2019-11" db="EMBL/GenBank/DDBJ databases">
        <title>Acidithiobacillus ferrianus sp. nov.: a facultatively anaerobic and extremely acidophilic chemolithoautotroph.</title>
        <authorList>
            <person name="Norris P.R."/>
            <person name="Falagan C."/>
            <person name="Moya-Beltran A."/>
            <person name="Castro M."/>
            <person name="Quatrini R."/>
            <person name="Johnson D.B."/>
        </authorList>
    </citation>
    <scope>NUCLEOTIDE SEQUENCE [LARGE SCALE GENOMIC DNA]</scope>
    <source>
        <strain evidence="9">MG</strain>
    </source>
</reference>
<dbReference type="CDD" id="cd14014">
    <property type="entry name" value="STKc_PknB_like"/>
    <property type="match status" value="1"/>
</dbReference>
<feature type="domain" description="PPM-type phosphatase" evidence="8">
    <location>
        <begin position="24"/>
        <end position="250"/>
    </location>
</feature>
<dbReference type="InterPro" id="IPR001932">
    <property type="entry name" value="PPM-type_phosphatase-like_dom"/>
</dbReference>
<dbReference type="SMART" id="SM00332">
    <property type="entry name" value="PP2Cc"/>
    <property type="match status" value="1"/>
</dbReference>
<dbReference type="Gene3D" id="3.60.40.10">
    <property type="entry name" value="PPM-type phosphatase domain"/>
    <property type="match status" value="1"/>
</dbReference>
<evidence type="ECO:0000256" key="6">
    <source>
        <dbReference type="SAM" id="Phobius"/>
    </source>
</evidence>
<name>A0A845U8G4_9PROT</name>
<keyword evidence="6" id="KW-0472">Membrane</keyword>
<dbReference type="EC" id="2.7.11.1" evidence="1"/>
<feature type="transmembrane region" description="Helical" evidence="6">
    <location>
        <begin position="552"/>
        <end position="569"/>
    </location>
</feature>
<dbReference type="InterPro" id="IPR036457">
    <property type="entry name" value="PPM-type-like_dom_sf"/>
</dbReference>
<dbReference type="Pfam" id="PF00069">
    <property type="entry name" value="Pkinase"/>
    <property type="match status" value="1"/>
</dbReference>
<keyword evidence="3" id="KW-0547">Nucleotide-binding</keyword>
<dbReference type="EMBL" id="WNJL01000037">
    <property type="protein sequence ID" value="NDU43143.1"/>
    <property type="molecule type" value="Genomic_DNA"/>
</dbReference>
<comment type="caution">
    <text evidence="9">The sequence shown here is derived from an EMBL/GenBank/DDBJ whole genome shotgun (WGS) entry which is preliminary data.</text>
</comment>
<keyword evidence="6" id="KW-1133">Transmembrane helix</keyword>
<evidence type="ECO:0000256" key="5">
    <source>
        <dbReference type="ARBA" id="ARBA00022840"/>
    </source>
</evidence>
<dbReference type="RefSeq" id="WP_163098377.1">
    <property type="nucleotide sequence ID" value="NZ_CP127523.1"/>
</dbReference>
<dbReference type="GO" id="GO:0004674">
    <property type="term" value="F:protein serine/threonine kinase activity"/>
    <property type="evidence" value="ECO:0007669"/>
    <property type="project" value="UniProtKB-EC"/>
</dbReference>
<accession>A0A845U8G4</accession>
<dbReference type="PROSITE" id="PS51746">
    <property type="entry name" value="PPM_2"/>
    <property type="match status" value="1"/>
</dbReference>
<dbReference type="PANTHER" id="PTHR43671:SF13">
    <property type="entry name" value="SERINE_THREONINE-PROTEIN KINASE NEK2"/>
    <property type="match status" value="1"/>
</dbReference>
<evidence type="ECO:0000313" key="9">
    <source>
        <dbReference type="EMBL" id="NDU43143.1"/>
    </source>
</evidence>
<evidence type="ECO:0000256" key="1">
    <source>
        <dbReference type="ARBA" id="ARBA00012513"/>
    </source>
</evidence>
<dbReference type="PROSITE" id="PS00108">
    <property type="entry name" value="PROTEIN_KINASE_ST"/>
    <property type="match status" value="1"/>
</dbReference>
<keyword evidence="5" id="KW-0067">ATP-binding</keyword>
<evidence type="ECO:0000256" key="4">
    <source>
        <dbReference type="ARBA" id="ARBA00022777"/>
    </source>
</evidence>
<evidence type="ECO:0000256" key="2">
    <source>
        <dbReference type="ARBA" id="ARBA00022679"/>
    </source>
</evidence>
<keyword evidence="6" id="KW-0812">Transmembrane</keyword>
<dbReference type="Gene3D" id="1.10.510.10">
    <property type="entry name" value="Transferase(Phosphotransferase) domain 1"/>
    <property type="match status" value="1"/>
</dbReference>
<dbReference type="InterPro" id="IPR000719">
    <property type="entry name" value="Prot_kinase_dom"/>
</dbReference>
<dbReference type="SMART" id="SM00331">
    <property type="entry name" value="PP2C_SIG"/>
    <property type="match status" value="1"/>
</dbReference>
<dbReference type="InterPro" id="IPR050660">
    <property type="entry name" value="NEK_Ser/Thr_kinase"/>
</dbReference>
<evidence type="ECO:0000259" key="7">
    <source>
        <dbReference type="PROSITE" id="PS50011"/>
    </source>
</evidence>
<evidence type="ECO:0000256" key="3">
    <source>
        <dbReference type="ARBA" id="ARBA00022741"/>
    </source>
</evidence>
<dbReference type="PANTHER" id="PTHR43671">
    <property type="entry name" value="SERINE/THREONINE-PROTEIN KINASE NEK"/>
    <property type="match status" value="1"/>
</dbReference>
<dbReference type="InterPro" id="IPR011009">
    <property type="entry name" value="Kinase-like_dom_sf"/>
</dbReference>
<keyword evidence="4 9" id="KW-0418">Kinase</keyword>
<gene>
    <name evidence="9" type="ORF">GL267_11015</name>
</gene>
<keyword evidence="2" id="KW-0808">Transferase</keyword>
<protein>
    <recommendedName>
        <fullName evidence="1">non-specific serine/threonine protein kinase</fullName>
        <ecNumber evidence="1">2.7.11.1</ecNumber>
    </recommendedName>
</protein>
<dbReference type="GO" id="GO:0005524">
    <property type="term" value="F:ATP binding"/>
    <property type="evidence" value="ECO:0007669"/>
    <property type="project" value="UniProtKB-KW"/>
</dbReference>
<dbReference type="PROSITE" id="PS50011">
    <property type="entry name" value="PROTEIN_KINASE_DOM"/>
    <property type="match status" value="1"/>
</dbReference>